<organism evidence="2 3">
    <name type="scientific">Lepidopterella palustris CBS 459.81</name>
    <dbReference type="NCBI Taxonomy" id="1314670"/>
    <lineage>
        <taxon>Eukaryota</taxon>
        <taxon>Fungi</taxon>
        <taxon>Dikarya</taxon>
        <taxon>Ascomycota</taxon>
        <taxon>Pezizomycotina</taxon>
        <taxon>Dothideomycetes</taxon>
        <taxon>Pleosporomycetidae</taxon>
        <taxon>Mytilinidiales</taxon>
        <taxon>Argynnaceae</taxon>
        <taxon>Lepidopterella</taxon>
    </lineage>
</organism>
<evidence type="ECO:0000313" key="3">
    <source>
        <dbReference type="Proteomes" id="UP000250266"/>
    </source>
</evidence>
<dbReference type="AlphaFoldDB" id="A0A8E2DXS4"/>
<name>A0A8E2DXS4_9PEZI</name>
<dbReference type="Gene3D" id="3.40.50.720">
    <property type="entry name" value="NAD(P)-binding Rossmann-like Domain"/>
    <property type="match status" value="1"/>
</dbReference>
<dbReference type="InterPro" id="IPR016040">
    <property type="entry name" value="NAD(P)-bd_dom"/>
</dbReference>
<feature type="domain" description="NAD(P)-binding" evidence="1">
    <location>
        <begin position="7"/>
        <end position="112"/>
    </location>
</feature>
<protein>
    <recommendedName>
        <fullName evidence="1">NAD(P)-binding domain-containing protein</fullName>
    </recommendedName>
</protein>
<dbReference type="Pfam" id="PF13460">
    <property type="entry name" value="NAD_binding_10"/>
    <property type="match status" value="1"/>
</dbReference>
<proteinExistence type="predicted"/>
<dbReference type="InterPro" id="IPR036291">
    <property type="entry name" value="NAD(P)-bd_dom_sf"/>
</dbReference>
<accession>A0A8E2DXS4</accession>
<evidence type="ECO:0000259" key="1">
    <source>
        <dbReference type="Pfam" id="PF13460"/>
    </source>
</evidence>
<dbReference type="OrthoDB" id="419598at2759"/>
<reference evidence="2 3" key="1">
    <citation type="journal article" date="2016" name="Nat. Commun.">
        <title>Ectomycorrhizal ecology is imprinted in the genome of the dominant symbiotic fungus Cenococcum geophilum.</title>
        <authorList>
            <consortium name="DOE Joint Genome Institute"/>
            <person name="Peter M."/>
            <person name="Kohler A."/>
            <person name="Ohm R.A."/>
            <person name="Kuo A."/>
            <person name="Krutzmann J."/>
            <person name="Morin E."/>
            <person name="Arend M."/>
            <person name="Barry K.W."/>
            <person name="Binder M."/>
            <person name="Choi C."/>
            <person name="Clum A."/>
            <person name="Copeland A."/>
            <person name="Grisel N."/>
            <person name="Haridas S."/>
            <person name="Kipfer T."/>
            <person name="LaButti K."/>
            <person name="Lindquist E."/>
            <person name="Lipzen A."/>
            <person name="Maire R."/>
            <person name="Meier B."/>
            <person name="Mihaltcheva S."/>
            <person name="Molinier V."/>
            <person name="Murat C."/>
            <person name="Poggeler S."/>
            <person name="Quandt C.A."/>
            <person name="Sperisen C."/>
            <person name="Tritt A."/>
            <person name="Tisserant E."/>
            <person name="Crous P.W."/>
            <person name="Henrissat B."/>
            <person name="Nehls U."/>
            <person name="Egli S."/>
            <person name="Spatafora J.W."/>
            <person name="Grigoriev I.V."/>
            <person name="Martin F.M."/>
        </authorList>
    </citation>
    <scope>NUCLEOTIDE SEQUENCE [LARGE SCALE GENOMIC DNA]</scope>
    <source>
        <strain evidence="2 3">CBS 459.81</strain>
    </source>
</reference>
<dbReference type="EMBL" id="KV745675">
    <property type="protein sequence ID" value="OCK73726.1"/>
    <property type="molecule type" value="Genomic_DNA"/>
</dbReference>
<keyword evidence="3" id="KW-1185">Reference proteome</keyword>
<dbReference type="Proteomes" id="UP000250266">
    <property type="component" value="Unassembled WGS sequence"/>
</dbReference>
<evidence type="ECO:0000313" key="2">
    <source>
        <dbReference type="EMBL" id="OCK73726.1"/>
    </source>
</evidence>
<sequence>MRVFFFGASGGQGAAQVAMLAHASHYTVAVSRSPNAIKIDGQSTETAAADFNNNNAAIARGLEGAEVVFLNLTSTSLHPAEPIIVAARASGVRLLAFNTSMPVPETPQDTKTQDDRCERRRLHRQSDVPFISIQPVVCVDNLLQAGRWHRSGPQHDCILPQAHI</sequence>
<dbReference type="SUPFAM" id="SSF51735">
    <property type="entry name" value="NAD(P)-binding Rossmann-fold domains"/>
    <property type="match status" value="1"/>
</dbReference>
<gene>
    <name evidence="2" type="ORF">K432DRAFT_410455</name>
</gene>